<dbReference type="EC" id="4.1.1.35" evidence="6"/>
<dbReference type="Pfam" id="PF16363">
    <property type="entry name" value="GDP_Man_Dehyd"/>
    <property type="match status" value="1"/>
</dbReference>
<comment type="cofactor">
    <cofactor evidence="1">
        <name>NAD(+)</name>
        <dbReference type="ChEBI" id="CHEBI:57540"/>
    </cofactor>
</comment>
<evidence type="ECO:0000256" key="8">
    <source>
        <dbReference type="ARBA" id="ARBA00022692"/>
    </source>
</evidence>
<dbReference type="CDD" id="cd05230">
    <property type="entry name" value="UGD_SDR_e"/>
    <property type="match status" value="1"/>
</dbReference>
<dbReference type="SUPFAM" id="SSF51735">
    <property type="entry name" value="NAD(P)-binding Rossmann-fold domains"/>
    <property type="match status" value="1"/>
</dbReference>
<dbReference type="PANTHER" id="PTHR43078">
    <property type="entry name" value="UDP-GLUCURONIC ACID DECARBOXYLASE-RELATED"/>
    <property type="match status" value="1"/>
</dbReference>
<dbReference type="GO" id="GO:0070403">
    <property type="term" value="F:NAD+ binding"/>
    <property type="evidence" value="ECO:0007669"/>
    <property type="project" value="InterPro"/>
</dbReference>
<protein>
    <recommendedName>
        <fullName evidence="6">UDP-glucuronate decarboxylase</fullName>
        <ecNumber evidence="6">4.1.1.35</ecNumber>
    </recommendedName>
</protein>
<comment type="caution">
    <text evidence="17">The sequence shown here is derived from an EMBL/GenBank/DDBJ whole genome shotgun (WGS) entry which is preliminary data.</text>
</comment>
<evidence type="ECO:0000256" key="9">
    <source>
        <dbReference type="ARBA" id="ARBA00022793"/>
    </source>
</evidence>
<proteinExistence type="inferred from homology"/>
<evidence type="ECO:0000256" key="6">
    <source>
        <dbReference type="ARBA" id="ARBA00012290"/>
    </source>
</evidence>
<comment type="similarity">
    <text evidence="5">Belongs to the NAD(P)-dependent epimerase/dehydratase family. UDP-glucuronic acid decarboxylase subfamily.</text>
</comment>
<dbReference type="InterPro" id="IPR036291">
    <property type="entry name" value="NAD(P)-bd_dom_sf"/>
</dbReference>
<dbReference type="Gene3D" id="3.40.50.720">
    <property type="entry name" value="NAD(P)-binding Rossmann-like Domain"/>
    <property type="match status" value="1"/>
</dbReference>
<keyword evidence="9" id="KW-0210">Decarboxylase</keyword>
<keyword evidence="15" id="KW-0456">Lyase</keyword>
<evidence type="ECO:0000313" key="18">
    <source>
        <dbReference type="Proteomes" id="UP001143330"/>
    </source>
</evidence>
<evidence type="ECO:0000256" key="2">
    <source>
        <dbReference type="ARBA" id="ARBA00004447"/>
    </source>
</evidence>
<dbReference type="AlphaFoldDB" id="A0A9W6JWI6"/>
<dbReference type="InterPro" id="IPR016040">
    <property type="entry name" value="NAD(P)-bd_dom"/>
</dbReference>
<evidence type="ECO:0000256" key="15">
    <source>
        <dbReference type="ARBA" id="ARBA00023239"/>
    </source>
</evidence>
<dbReference type="FunFam" id="3.40.50.720:FF:000150">
    <property type="entry name" value="UDP-glucuronic acid decarboxylase 6"/>
    <property type="match status" value="1"/>
</dbReference>
<feature type="domain" description="NAD(P)-binding" evidence="16">
    <location>
        <begin position="8"/>
        <end position="305"/>
    </location>
</feature>
<accession>A0A9W6JWI6</accession>
<evidence type="ECO:0000256" key="13">
    <source>
        <dbReference type="ARBA" id="ARBA00023034"/>
    </source>
</evidence>
<dbReference type="Proteomes" id="UP001143330">
    <property type="component" value="Unassembled WGS sequence"/>
</dbReference>
<evidence type="ECO:0000256" key="12">
    <source>
        <dbReference type="ARBA" id="ARBA00023027"/>
    </source>
</evidence>
<keyword evidence="11" id="KW-1133">Transmembrane helix</keyword>
<evidence type="ECO:0000256" key="11">
    <source>
        <dbReference type="ARBA" id="ARBA00022989"/>
    </source>
</evidence>
<reference evidence="17" key="1">
    <citation type="journal article" date="2014" name="Int. J. Syst. Evol. Microbiol.">
        <title>Complete genome sequence of Corynebacterium casei LMG S-19264T (=DSM 44701T), isolated from a smear-ripened cheese.</title>
        <authorList>
            <consortium name="US DOE Joint Genome Institute (JGI-PGF)"/>
            <person name="Walter F."/>
            <person name="Albersmeier A."/>
            <person name="Kalinowski J."/>
            <person name="Ruckert C."/>
        </authorList>
    </citation>
    <scope>NUCLEOTIDE SEQUENCE</scope>
    <source>
        <strain evidence="17">VKM B-2789</strain>
    </source>
</reference>
<comment type="subcellular location">
    <subcellularLocation>
        <location evidence="3">Cytoplasm</location>
    </subcellularLocation>
    <subcellularLocation>
        <location evidence="2">Golgi apparatus</location>
        <location evidence="2">Golgi stack membrane</location>
        <topology evidence="2">Single-pass type II membrane protein</topology>
    </subcellularLocation>
</comment>
<evidence type="ECO:0000256" key="3">
    <source>
        <dbReference type="ARBA" id="ARBA00004496"/>
    </source>
</evidence>
<dbReference type="RefSeq" id="WP_213364989.1">
    <property type="nucleotide sequence ID" value="NZ_BSFM01000014.1"/>
</dbReference>
<name>A0A9W6JWI6_9HYPH</name>
<evidence type="ECO:0000256" key="5">
    <source>
        <dbReference type="ARBA" id="ARBA00007505"/>
    </source>
</evidence>
<evidence type="ECO:0000256" key="7">
    <source>
        <dbReference type="ARBA" id="ARBA00022490"/>
    </source>
</evidence>
<dbReference type="InterPro" id="IPR044516">
    <property type="entry name" value="UXS-like"/>
</dbReference>
<evidence type="ECO:0000313" key="17">
    <source>
        <dbReference type="EMBL" id="GLK85170.1"/>
    </source>
</evidence>
<evidence type="ECO:0000256" key="4">
    <source>
        <dbReference type="ARBA" id="ARBA00005100"/>
    </source>
</evidence>
<dbReference type="GO" id="GO:0042732">
    <property type="term" value="P:D-xylose metabolic process"/>
    <property type="evidence" value="ECO:0007669"/>
    <property type="project" value="InterPro"/>
</dbReference>
<keyword evidence="14" id="KW-0472">Membrane</keyword>
<dbReference type="GO" id="GO:0048040">
    <property type="term" value="F:UDP-glucuronate decarboxylase activity"/>
    <property type="evidence" value="ECO:0007669"/>
    <property type="project" value="UniProtKB-EC"/>
</dbReference>
<evidence type="ECO:0000256" key="14">
    <source>
        <dbReference type="ARBA" id="ARBA00023136"/>
    </source>
</evidence>
<organism evidence="17 18">
    <name type="scientific">Ancylobacter defluvii</name>
    <dbReference type="NCBI Taxonomy" id="1282440"/>
    <lineage>
        <taxon>Bacteria</taxon>
        <taxon>Pseudomonadati</taxon>
        <taxon>Pseudomonadota</taxon>
        <taxon>Alphaproteobacteria</taxon>
        <taxon>Hyphomicrobiales</taxon>
        <taxon>Xanthobacteraceae</taxon>
        <taxon>Ancylobacter</taxon>
    </lineage>
</organism>
<dbReference type="EMBL" id="BSFM01000014">
    <property type="protein sequence ID" value="GLK85170.1"/>
    <property type="molecule type" value="Genomic_DNA"/>
</dbReference>
<reference evidence="17" key="2">
    <citation type="submission" date="2023-01" db="EMBL/GenBank/DDBJ databases">
        <authorList>
            <person name="Sun Q."/>
            <person name="Evtushenko L."/>
        </authorList>
    </citation>
    <scope>NUCLEOTIDE SEQUENCE</scope>
    <source>
        <strain evidence="17">VKM B-2789</strain>
    </source>
</reference>
<dbReference type="PANTHER" id="PTHR43078:SF6">
    <property type="entry name" value="UDP-GLUCURONIC ACID DECARBOXYLASE 1"/>
    <property type="match status" value="1"/>
</dbReference>
<evidence type="ECO:0000256" key="10">
    <source>
        <dbReference type="ARBA" id="ARBA00022968"/>
    </source>
</evidence>
<keyword evidence="10" id="KW-0735">Signal-anchor</keyword>
<evidence type="ECO:0000259" key="16">
    <source>
        <dbReference type="Pfam" id="PF16363"/>
    </source>
</evidence>
<gene>
    <name evidence="17" type="ORF">GCM10017653_32400</name>
</gene>
<keyword evidence="7" id="KW-0963">Cytoplasm</keyword>
<dbReference type="GO" id="GO:0005737">
    <property type="term" value="C:cytoplasm"/>
    <property type="evidence" value="ECO:0007669"/>
    <property type="project" value="UniProtKB-SubCell"/>
</dbReference>
<keyword evidence="13" id="KW-0333">Golgi apparatus</keyword>
<evidence type="ECO:0000256" key="1">
    <source>
        <dbReference type="ARBA" id="ARBA00001911"/>
    </source>
</evidence>
<sequence length="324" mass="36316">MHLERRVLITGGAGFLGSHLAERLLKQGCQVLCVDNFFTGTRHNIEHLIGHSGFELLRHDIAHPLYVEVDEIYNLACPASPIHYQRDPVQTTKTSVLGAINMLGLAKRLGAKILQASTSEVYGDPQVHPQAEGYWGNVNPIGPRSCYDEGKRCAETLFFDYWRQHRLQVKIARIFNTYGPRTHPNDGRVVSSFIVQALLNRDITVHGSGEQTRSFCYVDDMIDGLVKLMESPAEVTGPINLGNPTEFTILELANLVIDLVGSRSRIVFKSLPEDDPRQRRPQVERAHELLGWQASVSLREGVKRTIPYFESLVSQGLVQRVIAV</sequence>
<comment type="pathway">
    <text evidence="4">Nucleotide-sugar biosynthesis; UDP-alpha-D-xylose biosynthesis; UDP-alpha-D-xylose from UDP-alpha-D-glucuronate: step 1/1.</text>
</comment>
<keyword evidence="8" id="KW-0812">Transmembrane</keyword>
<keyword evidence="18" id="KW-1185">Reference proteome</keyword>
<keyword evidence="12" id="KW-0520">NAD</keyword>